<dbReference type="InterPro" id="IPR013783">
    <property type="entry name" value="Ig-like_fold"/>
</dbReference>
<dbReference type="InterPro" id="IPR029018">
    <property type="entry name" value="Hex-like_dom2"/>
</dbReference>
<dbReference type="PRINTS" id="PR00738">
    <property type="entry name" value="GLHYDRLASE20"/>
</dbReference>
<dbReference type="SUPFAM" id="SSF51445">
    <property type="entry name" value="(Trans)glycosidases"/>
    <property type="match status" value="1"/>
</dbReference>
<feature type="domain" description="Chitobiase/beta-hexosaminidases N-terminal" evidence="9">
    <location>
        <begin position="33"/>
        <end position="201"/>
    </location>
</feature>
<dbReference type="Pfam" id="PF00728">
    <property type="entry name" value="Glyco_hydro_20"/>
    <property type="match status" value="1"/>
</dbReference>
<reference evidence="10 11" key="1">
    <citation type="submission" date="2024-09" db="EMBL/GenBank/DDBJ databases">
        <title>Aeromonas strains Genome sequencing and assembly.</title>
        <authorList>
            <person name="Hu X."/>
            <person name="Tang B."/>
        </authorList>
    </citation>
    <scope>NUCLEOTIDE SEQUENCE [LARGE SCALE GENOMIC DNA]</scope>
    <source>
        <strain evidence="10 11">NB23SCDHY001</strain>
    </source>
</reference>
<dbReference type="SUPFAM" id="SSF49384">
    <property type="entry name" value="Carbohydrate-binding domain"/>
    <property type="match status" value="1"/>
</dbReference>
<evidence type="ECO:0000313" key="10">
    <source>
        <dbReference type="EMBL" id="MFM4892196.1"/>
    </source>
</evidence>
<protein>
    <recommendedName>
        <fullName evidence="3">beta-N-acetylhexosaminidase</fullName>
        <ecNumber evidence="3">3.2.1.52</ecNumber>
    </recommendedName>
    <alternativeName>
        <fullName evidence="6">Beta-N-acetylhexosaminidase</fullName>
    </alternativeName>
    <alternativeName>
        <fullName evidence="7">N-acetyl-beta-glucosaminidase</fullName>
    </alternativeName>
</protein>
<dbReference type="InterPro" id="IPR015883">
    <property type="entry name" value="Glyco_hydro_20_cat"/>
</dbReference>
<dbReference type="InterPro" id="IPR015882">
    <property type="entry name" value="HEX_bac_N"/>
</dbReference>
<keyword evidence="4" id="KW-0378">Hydrolase</keyword>
<dbReference type="InterPro" id="IPR004867">
    <property type="entry name" value="CHB_C_dom"/>
</dbReference>
<dbReference type="InterPro" id="IPR008965">
    <property type="entry name" value="CBM2/CBM3_carb-bd_dom_sf"/>
</dbReference>
<dbReference type="EC" id="3.2.1.52" evidence="3"/>
<keyword evidence="5" id="KW-0326">Glycosidase</keyword>
<evidence type="ECO:0000256" key="7">
    <source>
        <dbReference type="ARBA" id="ARBA00033000"/>
    </source>
</evidence>
<dbReference type="Gene3D" id="2.60.40.290">
    <property type="match status" value="1"/>
</dbReference>
<dbReference type="PANTHER" id="PTHR22600">
    <property type="entry name" value="BETA-HEXOSAMINIDASE"/>
    <property type="match status" value="1"/>
</dbReference>
<comment type="similarity">
    <text evidence="2">Belongs to the glycosyl hydrolase 20 family.</text>
</comment>
<dbReference type="EMBL" id="JBGXBU010000001">
    <property type="protein sequence ID" value="MFM4892196.1"/>
    <property type="molecule type" value="Genomic_DNA"/>
</dbReference>
<dbReference type="GeneID" id="97219390"/>
<organism evidence="10 11">
    <name type="scientific">Aeromonas bivalvium</name>
    <dbReference type="NCBI Taxonomy" id="440079"/>
    <lineage>
        <taxon>Bacteria</taxon>
        <taxon>Pseudomonadati</taxon>
        <taxon>Pseudomonadota</taxon>
        <taxon>Gammaproteobacteria</taxon>
        <taxon>Aeromonadales</taxon>
        <taxon>Aeromonadaceae</taxon>
        <taxon>Aeromonas</taxon>
    </lineage>
</organism>
<keyword evidence="11" id="KW-1185">Reference proteome</keyword>
<evidence type="ECO:0000256" key="3">
    <source>
        <dbReference type="ARBA" id="ARBA00012663"/>
    </source>
</evidence>
<evidence type="ECO:0000256" key="5">
    <source>
        <dbReference type="ARBA" id="ARBA00023295"/>
    </source>
</evidence>
<feature type="signal peptide" evidence="8">
    <location>
        <begin position="1"/>
        <end position="22"/>
    </location>
</feature>
<evidence type="ECO:0000256" key="8">
    <source>
        <dbReference type="SAM" id="SignalP"/>
    </source>
</evidence>
<proteinExistence type="inferred from homology"/>
<dbReference type="RefSeq" id="WP_408788423.1">
    <property type="nucleotide sequence ID" value="NZ_JBGXBU010000001.1"/>
</dbReference>
<dbReference type="InterPro" id="IPR025705">
    <property type="entry name" value="Beta_hexosaminidase_sua/sub"/>
</dbReference>
<name>A0ABW9GM16_9GAMM</name>
<dbReference type="Gene3D" id="2.60.40.10">
    <property type="entry name" value="Immunoglobulins"/>
    <property type="match status" value="1"/>
</dbReference>
<evidence type="ECO:0000313" key="11">
    <source>
        <dbReference type="Proteomes" id="UP001630969"/>
    </source>
</evidence>
<evidence type="ECO:0000256" key="2">
    <source>
        <dbReference type="ARBA" id="ARBA00006285"/>
    </source>
</evidence>
<keyword evidence="8" id="KW-0732">Signal</keyword>
<dbReference type="Pfam" id="PF02838">
    <property type="entry name" value="Glyco_hydro_20b"/>
    <property type="match status" value="1"/>
</dbReference>
<dbReference type="InterPro" id="IPR017853">
    <property type="entry name" value="GH"/>
</dbReference>
<dbReference type="InterPro" id="IPR004866">
    <property type="entry name" value="CHB/HEX_N_dom"/>
</dbReference>
<dbReference type="Pfam" id="PF03174">
    <property type="entry name" value="CHB_HEX_C"/>
    <property type="match status" value="1"/>
</dbReference>
<dbReference type="SUPFAM" id="SSF81296">
    <property type="entry name" value="E set domains"/>
    <property type="match status" value="1"/>
</dbReference>
<dbReference type="SUPFAM" id="SSF55545">
    <property type="entry name" value="beta-N-acetylhexosaminidase-like domain"/>
    <property type="match status" value="1"/>
</dbReference>
<dbReference type="Gene3D" id="3.20.20.80">
    <property type="entry name" value="Glycosidases"/>
    <property type="match status" value="1"/>
</dbReference>
<gene>
    <name evidence="10" type="ORF">ACEUDJ_04785</name>
</gene>
<comment type="catalytic activity">
    <reaction evidence="1">
        <text>Hydrolysis of terminal non-reducing N-acetyl-D-hexosamine residues in N-acetyl-beta-D-hexosaminides.</text>
        <dbReference type="EC" id="3.2.1.52"/>
    </reaction>
</comment>
<evidence type="ECO:0000256" key="6">
    <source>
        <dbReference type="ARBA" id="ARBA00030512"/>
    </source>
</evidence>
<dbReference type="CDD" id="cd02847">
    <property type="entry name" value="E_set_Chitobiase_C"/>
    <property type="match status" value="1"/>
</dbReference>
<dbReference type="Gene3D" id="3.30.379.10">
    <property type="entry name" value="Chitobiase/beta-hexosaminidase domain 2-like"/>
    <property type="match status" value="1"/>
</dbReference>
<dbReference type="Proteomes" id="UP001630969">
    <property type="component" value="Unassembled WGS sequence"/>
</dbReference>
<dbReference type="InterPro" id="IPR012291">
    <property type="entry name" value="CBM2_carb-bd_dom_sf"/>
</dbReference>
<dbReference type="SMART" id="SM01081">
    <property type="entry name" value="CHB_HEX"/>
    <property type="match status" value="1"/>
</dbReference>
<dbReference type="InterPro" id="IPR014756">
    <property type="entry name" value="Ig_E-set"/>
</dbReference>
<evidence type="ECO:0000256" key="4">
    <source>
        <dbReference type="ARBA" id="ARBA00022801"/>
    </source>
</evidence>
<evidence type="ECO:0000259" key="9">
    <source>
        <dbReference type="SMART" id="SM01081"/>
    </source>
</evidence>
<sequence>MTHKLSLLASALALALSTPALAMTQSQLDALGAGIALGYQVVDNSQDEWRTFRGQISLTNQGAVPLPATGWAIWFSHIRDIKALDTPQFKVTHVNGDIFKLEPTASFVPLNPGESLSFQFDGDAWQVSKSDVMPNWYFASTHQGQPISALIQSTSNRIQGAVPTAPSDELPFVADFTSPSQWKRYDSPALTDHYDPFTAADRYARNQGLAPLPHPVGVIPTPAEQTLGQGSVQLGSDWTVVYDNGYQEQAQYLAAQLGLAAAPWSPSTSKVIKVGWGPVSLDGQSKWQEAYRLKVDPALDLITLAAVDQAGAFYGAQSLLQLRQGSQVPAIEITDAPRFAYRGFSLDAVRNFRSKDAVLALLDQMARLKLNKLHLRLADDEGWRIEIAALPELTEVGARRCHDPDERSCLLPFLGAGPDGTPESDGYYTASDYGAILAHAQRLNIEVIPEIDMPGHAHAAIKAMEARYHKLMAAGQPQQAQEYLLSDLADQSDYLSVQMFKDNAINVCMASSFHFIDTVIASLVDLHAATQPLTRFHFGGDEVAGAWRDSPACQQFFASNTQGITDPSQLSQYFVERVASLSSARGLNLGGWEDGLMHNNLVYPRANLANASVSGNAWQNIWEWGVADRAYNLANSGYQVIYNQATHLYFDHPYEPDPNERGYYWAPRFTDTRKTFGFMPDDLFANADYTRAGAPISKEQVLAGAGVKSLERPENVLGLQGSLWSETVRTDDQFEGMVFPRVIALAERAWHKAGWEADDASAKPLDETARTQDYNRFANLLGQRLLPALEQDGIAFNLPVPGAMLEAGVLRANISLPGLTIQYSQDGGASWQTYDDANPPSVSGQALVRSVSGLRASRSASVQ</sequence>
<evidence type="ECO:0000256" key="1">
    <source>
        <dbReference type="ARBA" id="ARBA00001231"/>
    </source>
</evidence>
<feature type="chain" id="PRO_5047346439" description="beta-N-acetylhexosaminidase" evidence="8">
    <location>
        <begin position="23"/>
        <end position="863"/>
    </location>
</feature>
<dbReference type="PANTHER" id="PTHR22600:SF57">
    <property type="entry name" value="BETA-N-ACETYLHEXOSAMINIDASE"/>
    <property type="match status" value="1"/>
</dbReference>
<accession>A0ABW9GM16</accession>
<comment type="caution">
    <text evidence="10">The sequence shown here is derived from an EMBL/GenBank/DDBJ whole genome shotgun (WGS) entry which is preliminary data.</text>
</comment>
<dbReference type="Pfam" id="PF03173">
    <property type="entry name" value="CHB_HEX"/>
    <property type="match status" value="1"/>
</dbReference>